<dbReference type="Gene3D" id="3.30.160.60">
    <property type="entry name" value="Classic Zinc Finger"/>
    <property type="match status" value="3"/>
</dbReference>
<proteinExistence type="predicted"/>
<protein>
    <recommendedName>
        <fullName evidence="13">C2H2-type domain-containing protein</fullName>
    </recommendedName>
</protein>
<evidence type="ECO:0000256" key="5">
    <source>
        <dbReference type="ARBA" id="ARBA00022771"/>
    </source>
</evidence>
<evidence type="ECO:0000256" key="8">
    <source>
        <dbReference type="ARBA" id="ARBA00023136"/>
    </source>
</evidence>
<dbReference type="InterPro" id="IPR013861">
    <property type="entry name" value="TMEM115/Pdh1/Rbl19"/>
</dbReference>
<dbReference type="InterPro" id="IPR035952">
    <property type="entry name" value="Rhomboid-like_sf"/>
</dbReference>
<dbReference type="EMBL" id="JAPWDV010000001">
    <property type="protein sequence ID" value="KAJ6223539.1"/>
    <property type="molecule type" value="Genomic_DNA"/>
</dbReference>
<feature type="transmembrane region" description="Helical" evidence="12">
    <location>
        <begin position="404"/>
        <end position="421"/>
    </location>
</feature>
<feature type="region of interest" description="Disordered" evidence="11">
    <location>
        <begin position="741"/>
        <end position="806"/>
    </location>
</feature>
<dbReference type="FunFam" id="1.20.1540.10:FF:000004">
    <property type="entry name" value="Transmembrane protein 115"/>
    <property type="match status" value="1"/>
</dbReference>
<keyword evidence="8 12" id="KW-0472">Membrane</keyword>
<feature type="transmembrane region" description="Helical" evidence="12">
    <location>
        <begin position="505"/>
        <end position="538"/>
    </location>
</feature>
<dbReference type="PROSITE" id="PS00028">
    <property type="entry name" value="ZINC_FINGER_C2H2_1"/>
    <property type="match status" value="3"/>
</dbReference>
<keyword evidence="4" id="KW-0677">Repeat</keyword>
<dbReference type="GO" id="GO:0005794">
    <property type="term" value="C:Golgi apparatus"/>
    <property type="evidence" value="ECO:0007669"/>
    <property type="project" value="TreeGrafter"/>
</dbReference>
<dbReference type="PROSITE" id="PS50157">
    <property type="entry name" value="ZINC_FINGER_C2H2_2"/>
    <property type="match status" value="3"/>
</dbReference>
<dbReference type="InterPro" id="IPR036236">
    <property type="entry name" value="Znf_C2H2_sf"/>
</dbReference>
<evidence type="ECO:0000256" key="3">
    <source>
        <dbReference type="ARBA" id="ARBA00022723"/>
    </source>
</evidence>
<dbReference type="Pfam" id="PF08551">
    <property type="entry name" value="DUF1751"/>
    <property type="match status" value="1"/>
</dbReference>
<sequence>MSNSNVAYPSQLVNTTPVSYAVFNSPVANAILKNSAEMSMHDQVSRLQNENQALQRRLQVKSTENNRLHQKIGKVEDELESCKALLSQINTQMINNGQPPLQSINLALQGNGKGKANRKPKPKKSNHSSATCQCCCVDKPYICEWESCGKRFRQKPHLEAHRNIHIGRRFVCEWPGCGKSFVRKYNLQEHQKLHSPTNPNLCTFPDCGKVFSSKYSLMRHQNAQHNLNFYYFILYTLFVSEYVLMSNVNDLMLPPTDQTKSTSSIHSATVSIPPTLSFPSTSSSKVSKQSSSSSSSTFGHDRQPSVQLKIESSGGPPLQSNVPFETRARLQLTYFLSQLFALLTRLSPIVQSISALLILVFLIQFSGDVVVDFFALTPGEIISPGQWYHTVISLWSHVFLETRIYSLVVDLLILSFCSTLIEPLWGPKEVLRFIVIACIPSALLTAIHFILLYCITYDVSYLFNVRIHGFLPFCAAVVVTVKQLLPQSVIFSTSFGRLKNDHIPFTVFVILVILYICNILRGVQVIMFTYGIITSWFYLRFLQPHTRHTISTLSSSSGSAPATTTTITRGDFSDSFAFETFFPNVIRPIVAIISTSIYNCLVRCHLCPKIPSPAVRLLDEQSSKLGASSTRSSFKYYPASTTRRSRSRTPARAATPQVKKIVAKPKPLKTKKSPKTPKSGRSKTPTRNATIMTSTPKPKTPRVKKVKASNSEEKPKRKRKSVSAMSDDELDDIINLVVDEDNSDSYPKTKKAKTPRSPSKAKRAPSKRLAAVAATAELDTTDSRKRRSSSTRRTRRVKSSDLNSILELSESKLSSKDLSARDLTSNGNVNLSRNDTLNDTQSNKWGWFSCAIM</sequence>
<feature type="transmembrane region" description="Helical" evidence="12">
    <location>
        <begin position="433"/>
        <end position="455"/>
    </location>
</feature>
<feature type="compositionally biased region" description="Basic residues" evidence="11">
    <location>
        <begin position="115"/>
        <end position="126"/>
    </location>
</feature>
<dbReference type="FunFam" id="3.30.160.60:FF:000072">
    <property type="entry name" value="zinc finger protein 143 isoform X1"/>
    <property type="match status" value="1"/>
</dbReference>
<gene>
    <name evidence="14" type="ORF">RDWZM_002084</name>
</gene>
<feature type="transmembrane region" description="Helical" evidence="12">
    <location>
        <begin position="467"/>
        <end position="485"/>
    </location>
</feature>
<feature type="transmembrane region" description="Helical" evidence="12">
    <location>
        <begin position="339"/>
        <end position="363"/>
    </location>
</feature>
<evidence type="ECO:0000256" key="6">
    <source>
        <dbReference type="ARBA" id="ARBA00022833"/>
    </source>
</evidence>
<feature type="compositionally biased region" description="Low complexity" evidence="11">
    <location>
        <begin position="650"/>
        <end position="660"/>
    </location>
</feature>
<dbReference type="PANTHER" id="PTHR13377">
    <property type="entry name" value="PLACENTAL PROTEIN 6"/>
    <property type="match status" value="1"/>
</dbReference>
<keyword evidence="3" id="KW-0479">Metal-binding</keyword>
<feature type="region of interest" description="Disordered" evidence="11">
    <location>
        <begin position="110"/>
        <end position="129"/>
    </location>
</feature>
<dbReference type="SUPFAM" id="SSF57667">
    <property type="entry name" value="beta-beta-alpha zinc fingers"/>
    <property type="match status" value="2"/>
</dbReference>
<keyword evidence="6" id="KW-0862">Zinc</keyword>
<evidence type="ECO:0000256" key="2">
    <source>
        <dbReference type="ARBA" id="ARBA00022692"/>
    </source>
</evidence>
<evidence type="ECO:0000256" key="1">
    <source>
        <dbReference type="ARBA" id="ARBA00004141"/>
    </source>
</evidence>
<dbReference type="Pfam" id="PF00096">
    <property type="entry name" value="zf-C2H2"/>
    <property type="match status" value="3"/>
</dbReference>
<evidence type="ECO:0000256" key="4">
    <source>
        <dbReference type="ARBA" id="ARBA00022737"/>
    </source>
</evidence>
<feature type="region of interest" description="Disordered" evidence="11">
    <location>
        <begin position="276"/>
        <end position="319"/>
    </location>
</feature>
<dbReference type="SMART" id="SM01160">
    <property type="entry name" value="DUF1751"/>
    <property type="match status" value="1"/>
</dbReference>
<evidence type="ECO:0000256" key="10">
    <source>
        <dbReference type="SAM" id="Coils"/>
    </source>
</evidence>
<keyword evidence="2 12" id="KW-0812">Transmembrane</keyword>
<dbReference type="AlphaFoldDB" id="A0A9Q0RR71"/>
<accession>A0A9Q0RR71</accession>
<evidence type="ECO:0000256" key="12">
    <source>
        <dbReference type="SAM" id="Phobius"/>
    </source>
</evidence>
<dbReference type="FunFam" id="3.30.160.60:FF:000125">
    <property type="entry name" value="Putative zinc finger protein 143"/>
    <property type="match status" value="1"/>
</dbReference>
<evidence type="ECO:0000256" key="7">
    <source>
        <dbReference type="ARBA" id="ARBA00022989"/>
    </source>
</evidence>
<name>A0A9Q0RR71_BLOTA</name>
<evidence type="ECO:0000256" key="9">
    <source>
        <dbReference type="PROSITE-ProRule" id="PRU00042"/>
    </source>
</evidence>
<feature type="transmembrane region" description="Helical" evidence="12">
    <location>
        <begin position="227"/>
        <end position="245"/>
    </location>
</feature>
<dbReference type="GO" id="GO:0008270">
    <property type="term" value="F:zinc ion binding"/>
    <property type="evidence" value="ECO:0007669"/>
    <property type="project" value="UniProtKB-KW"/>
</dbReference>
<dbReference type="PANTHER" id="PTHR13377:SF3">
    <property type="entry name" value="TRANSMEMBRANE PROTEIN 115"/>
    <property type="match status" value="1"/>
</dbReference>
<feature type="compositionally biased region" description="Basic residues" evidence="11">
    <location>
        <begin position="748"/>
        <end position="766"/>
    </location>
</feature>
<feature type="coiled-coil region" evidence="10">
    <location>
        <begin position="37"/>
        <end position="85"/>
    </location>
</feature>
<dbReference type="InterPro" id="IPR013087">
    <property type="entry name" value="Znf_C2H2_type"/>
</dbReference>
<evidence type="ECO:0000313" key="15">
    <source>
        <dbReference type="Proteomes" id="UP001142055"/>
    </source>
</evidence>
<dbReference type="GO" id="GO:0016020">
    <property type="term" value="C:membrane"/>
    <property type="evidence" value="ECO:0007669"/>
    <property type="project" value="UniProtKB-SubCell"/>
</dbReference>
<feature type="region of interest" description="Disordered" evidence="11">
    <location>
        <begin position="636"/>
        <end position="727"/>
    </location>
</feature>
<feature type="compositionally biased region" description="Low complexity" evidence="11">
    <location>
        <begin position="276"/>
        <end position="297"/>
    </location>
</feature>
<feature type="domain" description="C2H2-type" evidence="13">
    <location>
        <begin position="170"/>
        <end position="199"/>
    </location>
</feature>
<dbReference type="GO" id="GO:0006890">
    <property type="term" value="P:retrograde vesicle-mediated transport, Golgi to endoplasmic reticulum"/>
    <property type="evidence" value="ECO:0007669"/>
    <property type="project" value="InterPro"/>
</dbReference>
<dbReference type="SUPFAM" id="SSF144091">
    <property type="entry name" value="Rhomboid-like"/>
    <property type="match status" value="1"/>
</dbReference>
<keyword evidence="5 9" id="KW-0863">Zinc-finger</keyword>
<feature type="domain" description="C2H2-type" evidence="13">
    <location>
        <begin position="200"/>
        <end position="225"/>
    </location>
</feature>
<comment type="subcellular location">
    <subcellularLocation>
        <location evidence="1">Membrane</location>
        <topology evidence="1">Multi-pass membrane protein</topology>
    </subcellularLocation>
</comment>
<feature type="domain" description="C2H2-type" evidence="13">
    <location>
        <begin position="141"/>
        <end position="170"/>
    </location>
</feature>
<keyword evidence="15" id="KW-1185">Reference proteome</keyword>
<evidence type="ECO:0000256" key="11">
    <source>
        <dbReference type="SAM" id="MobiDB-lite"/>
    </source>
</evidence>
<feature type="compositionally biased region" description="Basic residues" evidence="11">
    <location>
        <begin position="661"/>
        <end position="681"/>
    </location>
</feature>
<evidence type="ECO:0000259" key="13">
    <source>
        <dbReference type="PROSITE" id="PS50157"/>
    </source>
</evidence>
<evidence type="ECO:0000313" key="14">
    <source>
        <dbReference type="EMBL" id="KAJ6223539.1"/>
    </source>
</evidence>
<dbReference type="Proteomes" id="UP001142055">
    <property type="component" value="Chromosome 1"/>
</dbReference>
<dbReference type="SMART" id="SM00355">
    <property type="entry name" value="ZnF_C2H2"/>
    <property type="match status" value="3"/>
</dbReference>
<comment type="caution">
    <text evidence="14">The sequence shown here is derived from an EMBL/GenBank/DDBJ whole genome shotgun (WGS) entry which is preliminary data.</text>
</comment>
<feature type="compositionally biased region" description="Basic residues" evidence="11">
    <location>
        <begin position="784"/>
        <end position="797"/>
    </location>
</feature>
<reference evidence="14" key="1">
    <citation type="submission" date="2022-12" db="EMBL/GenBank/DDBJ databases">
        <title>Genome assemblies of Blomia tropicalis.</title>
        <authorList>
            <person name="Cui Y."/>
        </authorList>
    </citation>
    <scope>NUCLEOTIDE SEQUENCE</scope>
    <source>
        <tissue evidence="14">Adult mites</tissue>
    </source>
</reference>
<organism evidence="14 15">
    <name type="scientific">Blomia tropicalis</name>
    <name type="common">Mite</name>
    <dbReference type="NCBI Taxonomy" id="40697"/>
    <lineage>
        <taxon>Eukaryota</taxon>
        <taxon>Metazoa</taxon>
        <taxon>Ecdysozoa</taxon>
        <taxon>Arthropoda</taxon>
        <taxon>Chelicerata</taxon>
        <taxon>Arachnida</taxon>
        <taxon>Acari</taxon>
        <taxon>Acariformes</taxon>
        <taxon>Sarcoptiformes</taxon>
        <taxon>Astigmata</taxon>
        <taxon>Glycyphagoidea</taxon>
        <taxon>Echimyopodidae</taxon>
        <taxon>Blomia</taxon>
    </lineage>
</organism>
<keyword evidence="7 12" id="KW-1133">Transmembrane helix</keyword>
<keyword evidence="10" id="KW-0175">Coiled coil</keyword>